<keyword evidence="4" id="KW-1185">Reference proteome</keyword>
<dbReference type="OrthoDB" id="9813777at2"/>
<dbReference type="Gene3D" id="3.40.190.10">
    <property type="entry name" value="Periplasmic binding protein-like II"/>
    <property type="match status" value="2"/>
</dbReference>
<proteinExistence type="predicted"/>
<dbReference type="PANTHER" id="PTHR30222:SF18">
    <property type="entry name" value="BIFUNCTIONAL POLYHYDROXYBUTYRATE SYNTHASE _ ABC TRANSPORTER PERIPLASMIC BINDING PROTEIN-RELATED"/>
    <property type="match status" value="1"/>
</dbReference>
<dbReference type="eggNOG" id="COG0687">
    <property type="taxonomic scope" value="Bacteria"/>
</dbReference>
<keyword evidence="1 2" id="KW-0732">Signal</keyword>
<sequence length="404" mass="43271">MRTSKKKGLGALAAVAVLALAGCGSSTPAGGGSTAGAGGFKVPDLKPLDKLGTPEGEVKVLAWPGYVEDGSNDPKVDWVSDFEKSTGCNVTVKTFGTSDEAVQLMRTGEYDTVSASGDATLRLIAAGDVEPVNTSLITNYPDIFDSLKNQPWNSVNGVSYGIPHGRGANLLMYRTDLVKPAPDSWGAVFDKAGAQAGKVTAYDSPIYIADAALYLMSTKPELGIKDPYALDDKQLAAAVDLLKAQKANVSEYWSDYLKEVQAFKNGTSTVGTTWQVIANVAQAEKAPVEAILPKEGATGWSDTWMVSAKSKHKTCAYKFIDHIVSPKVNAQIAEYFGEAPANRKACAETADPNHCKTYHAEDEAYFAKVHYWNTPISACLDGRTNVKCTDYAAWTKAWTEIRNS</sequence>
<dbReference type="STRING" id="1386089.N865_11645"/>
<dbReference type="SUPFAM" id="SSF53850">
    <property type="entry name" value="Periplasmic binding protein-like II"/>
    <property type="match status" value="1"/>
</dbReference>
<feature type="chain" id="PRO_5039206905" evidence="2">
    <location>
        <begin position="22"/>
        <end position="404"/>
    </location>
</feature>
<feature type="signal peptide" evidence="2">
    <location>
        <begin position="1"/>
        <end position="21"/>
    </location>
</feature>
<evidence type="ECO:0000256" key="1">
    <source>
        <dbReference type="ARBA" id="ARBA00022729"/>
    </source>
</evidence>
<dbReference type="Pfam" id="PF13416">
    <property type="entry name" value="SBP_bac_8"/>
    <property type="match status" value="1"/>
</dbReference>
<protein>
    <submittedName>
        <fullName evidence="3">Spermidine/putrescine ABC transporter substrate-binding protein</fullName>
    </submittedName>
</protein>
<dbReference type="EMBL" id="AWSA01000028">
    <property type="protein sequence ID" value="EWT01065.1"/>
    <property type="molecule type" value="Genomic_DNA"/>
</dbReference>
<comment type="caution">
    <text evidence="3">The sequence shown here is derived from an EMBL/GenBank/DDBJ whole genome shotgun (WGS) entry which is preliminary data.</text>
</comment>
<evidence type="ECO:0000256" key="2">
    <source>
        <dbReference type="SAM" id="SignalP"/>
    </source>
</evidence>
<dbReference type="AlphaFoldDB" id="W9G4Z2"/>
<organism evidence="3 4">
    <name type="scientific">Intrasporangium oryzae NRRL B-24470</name>
    <dbReference type="NCBI Taxonomy" id="1386089"/>
    <lineage>
        <taxon>Bacteria</taxon>
        <taxon>Bacillati</taxon>
        <taxon>Actinomycetota</taxon>
        <taxon>Actinomycetes</taxon>
        <taxon>Micrococcales</taxon>
        <taxon>Intrasporangiaceae</taxon>
        <taxon>Intrasporangium</taxon>
    </lineage>
</organism>
<dbReference type="CDD" id="cd13588">
    <property type="entry name" value="PBP2_polyamine_1"/>
    <property type="match status" value="1"/>
</dbReference>
<reference evidence="3 4" key="1">
    <citation type="submission" date="2013-08" db="EMBL/GenBank/DDBJ databases">
        <title>Intrasporangium oryzae NRRL B-24470.</title>
        <authorList>
            <person name="Liu H."/>
            <person name="Wang G."/>
        </authorList>
    </citation>
    <scope>NUCLEOTIDE SEQUENCE [LARGE SCALE GENOMIC DNA]</scope>
    <source>
        <strain evidence="3 4">NRRL B-24470</strain>
    </source>
</reference>
<dbReference type="InterPro" id="IPR006059">
    <property type="entry name" value="SBP"/>
</dbReference>
<accession>W9G4Z2</accession>
<dbReference type="Proteomes" id="UP000019489">
    <property type="component" value="Unassembled WGS sequence"/>
</dbReference>
<dbReference type="RefSeq" id="WP_034806911.1">
    <property type="nucleotide sequence ID" value="NZ_AWSA01000028.1"/>
</dbReference>
<dbReference type="PATRIC" id="fig|1386089.3.peg.2664"/>
<evidence type="ECO:0000313" key="4">
    <source>
        <dbReference type="Proteomes" id="UP000019489"/>
    </source>
</evidence>
<gene>
    <name evidence="3" type="ORF">N865_11645</name>
</gene>
<name>W9G4Z2_9MICO</name>
<evidence type="ECO:0000313" key="3">
    <source>
        <dbReference type="EMBL" id="EWT01065.1"/>
    </source>
</evidence>
<dbReference type="PANTHER" id="PTHR30222">
    <property type="entry name" value="SPERMIDINE/PUTRESCINE-BINDING PERIPLASMIC PROTEIN"/>
    <property type="match status" value="1"/>
</dbReference>
<dbReference type="PROSITE" id="PS51257">
    <property type="entry name" value="PROKAR_LIPOPROTEIN"/>
    <property type="match status" value="1"/>
</dbReference>